<dbReference type="InterPro" id="IPR057727">
    <property type="entry name" value="WCX_dom"/>
</dbReference>
<sequence length="329" mass="36213">MSTQETATARLARLLTMVPWLVNRQGIDTEQAAADLGISVEQLETDLRLLYLCGYGQMPDELIDAEWEGGRVFVSNADTIARPLRLGRDEALTLMVGLRALAAVPGLGERDTIERAMAKLEAATGASAEAASRVEVSIDEGVEAELLADARRAVETHRRVHLRYLVPSRDESTERDVDPMRVVNLDARWYLEGWCHRAQDTRLFRMDRIESLEVLDTDGTPPADARLRDLDAGTFTPREDDTRVTLRLSRGAAWVADYYPVDSVQADPDGSSTVTLRTADTLWLRRLVWRLGGHAIVVSPPELARAVTDGALEALAAYGATDPDPAPGR</sequence>
<dbReference type="PANTHER" id="PTHR34580:SF1">
    <property type="entry name" value="PROTEIN PAFC"/>
    <property type="match status" value="1"/>
</dbReference>
<comment type="caution">
    <text evidence="4">The sequence shown here is derived from an EMBL/GenBank/DDBJ whole genome shotgun (WGS) entry which is preliminary data.</text>
</comment>
<dbReference type="PIRSF" id="PIRSF016838">
    <property type="entry name" value="PafC"/>
    <property type="match status" value="1"/>
</dbReference>
<evidence type="ECO:0000259" key="3">
    <source>
        <dbReference type="Pfam" id="PF25583"/>
    </source>
</evidence>
<dbReference type="Proteomes" id="UP001500556">
    <property type="component" value="Unassembled WGS sequence"/>
</dbReference>
<evidence type="ECO:0000313" key="5">
    <source>
        <dbReference type="Proteomes" id="UP001500556"/>
    </source>
</evidence>
<dbReference type="Pfam" id="PF13280">
    <property type="entry name" value="WYL"/>
    <property type="match status" value="1"/>
</dbReference>
<feature type="domain" description="WCX" evidence="3">
    <location>
        <begin position="241"/>
        <end position="313"/>
    </location>
</feature>
<dbReference type="PANTHER" id="PTHR34580">
    <property type="match status" value="1"/>
</dbReference>
<dbReference type="InterPro" id="IPR028349">
    <property type="entry name" value="PafC-like"/>
</dbReference>
<dbReference type="InterPro" id="IPR051534">
    <property type="entry name" value="CBASS_pafABC_assoc_protein"/>
</dbReference>
<dbReference type="InterPro" id="IPR043839">
    <property type="entry name" value="PafC_HTH"/>
</dbReference>
<keyword evidence="5" id="KW-1185">Reference proteome</keyword>
<evidence type="ECO:0000313" key="4">
    <source>
        <dbReference type="EMBL" id="GAA4730037.1"/>
    </source>
</evidence>
<accession>A0ABP8YIN2</accession>
<dbReference type="PROSITE" id="PS52050">
    <property type="entry name" value="WYL"/>
    <property type="match status" value="1"/>
</dbReference>
<organism evidence="4 5">
    <name type="scientific">Pedococcus ginsenosidimutans</name>
    <dbReference type="NCBI Taxonomy" id="490570"/>
    <lineage>
        <taxon>Bacteria</taxon>
        <taxon>Bacillati</taxon>
        <taxon>Actinomycetota</taxon>
        <taxon>Actinomycetes</taxon>
        <taxon>Micrococcales</taxon>
        <taxon>Intrasporangiaceae</taxon>
        <taxon>Pedococcus</taxon>
    </lineage>
</organism>
<dbReference type="RefSeq" id="WP_345504759.1">
    <property type="nucleotide sequence ID" value="NZ_BAABLO010000012.1"/>
</dbReference>
<name>A0ABP8YIN2_9MICO</name>
<gene>
    <name evidence="4" type="ORF">GCM10025782_31330</name>
</gene>
<dbReference type="EMBL" id="BAABLO010000012">
    <property type="protein sequence ID" value="GAA4730037.1"/>
    <property type="molecule type" value="Genomic_DNA"/>
</dbReference>
<evidence type="ECO:0000259" key="2">
    <source>
        <dbReference type="Pfam" id="PF19187"/>
    </source>
</evidence>
<dbReference type="Pfam" id="PF25583">
    <property type="entry name" value="WCX"/>
    <property type="match status" value="1"/>
</dbReference>
<dbReference type="Pfam" id="PF19187">
    <property type="entry name" value="HTH_PafC"/>
    <property type="match status" value="1"/>
</dbReference>
<dbReference type="InterPro" id="IPR026881">
    <property type="entry name" value="WYL_dom"/>
</dbReference>
<proteinExistence type="predicted"/>
<feature type="domain" description="WYL" evidence="1">
    <location>
        <begin position="145"/>
        <end position="214"/>
    </location>
</feature>
<feature type="domain" description="PafC HTH" evidence="2">
    <location>
        <begin position="10"/>
        <end position="122"/>
    </location>
</feature>
<reference evidence="5" key="1">
    <citation type="journal article" date="2019" name="Int. J. Syst. Evol. Microbiol.">
        <title>The Global Catalogue of Microorganisms (GCM) 10K type strain sequencing project: providing services to taxonomists for standard genome sequencing and annotation.</title>
        <authorList>
            <consortium name="The Broad Institute Genomics Platform"/>
            <consortium name="The Broad Institute Genome Sequencing Center for Infectious Disease"/>
            <person name="Wu L."/>
            <person name="Ma J."/>
        </authorList>
    </citation>
    <scope>NUCLEOTIDE SEQUENCE [LARGE SCALE GENOMIC DNA]</scope>
    <source>
        <strain evidence="5">JCM 18961</strain>
    </source>
</reference>
<evidence type="ECO:0000259" key="1">
    <source>
        <dbReference type="Pfam" id="PF13280"/>
    </source>
</evidence>
<protein>
    <submittedName>
        <fullName evidence="4">WYL domain-containing protein</fullName>
    </submittedName>
</protein>